<feature type="non-terminal residue" evidence="1">
    <location>
        <position position="1"/>
    </location>
</feature>
<accession>A0A5J9W048</accession>
<dbReference type="AlphaFoldDB" id="A0A5J9W048"/>
<protein>
    <submittedName>
        <fullName evidence="1">Uncharacterized protein</fullName>
    </submittedName>
</protein>
<dbReference type="Gramene" id="TVU41301">
    <property type="protein sequence ID" value="TVU41301"/>
    <property type="gene ID" value="EJB05_14806"/>
</dbReference>
<gene>
    <name evidence="1" type="ORF">EJB05_14806</name>
</gene>
<dbReference type="EMBL" id="RWGY01000007">
    <property type="protein sequence ID" value="TVU41301.1"/>
    <property type="molecule type" value="Genomic_DNA"/>
</dbReference>
<comment type="caution">
    <text evidence="1">The sequence shown here is derived from an EMBL/GenBank/DDBJ whole genome shotgun (WGS) entry which is preliminary data.</text>
</comment>
<sequence>MYKGTFASNKALTYSYQRNEDRTIVDTVPSSYRAVRRCNAIGKNGCWFCSFWDLWYNNSRSMYEHTSMH</sequence>
<proteinExistence type="predicted"/>
<keyword evidence="2" id="KW-1185">Reference proteome</keyword>
<evidence type="ECO:0000313" key="2">
    <source>
        <dbReference type="Proteomes" id="UP000324897"/>
    </source>
</evidence>
<dbReference type="Proteomes" id="UP000324897">
    <property type="component" value="Chromosome 4"/>
</dbReference>
<evidence type="ECO:0000313" key="1">
    <source>
        <dbReference type="EMBL" id="TVU41301.1"/>
    </source>
</evidence>
<reference evidence="1 2" key="1">
    <citation type="journal article" date="2019" name="Sci. Rep.">
        <title>A high-quality genome of Eragrostis curvula grass provides insights into Poaceae evolution and supports new strategies to enhance forage quality.</title>
        <authorList>
            <person name="Carballo J."/>
            <person name="Santos B.A.C.M."/>
            <person name="Zappacosta D."/>
            <person name="Garbus I."/>
            <person name="Selva J.P."/>
            <person name="Gallo C.A."/>
            <person name="Diaz A."/>
            <person name="Albertini E."/>
            <person name="Caccamo M."/>
            <person name="Echenique V."/>
        </authorList>
    </citation>
    <scope>NUCLEOTIDE SEQUENCE [LARGE SCALE GENOMIC DNA]</scope>
    <source>
        <strain evidence="2">cv. Victoria</strain>
        <tissue evidence="1">Leaf</tissue>
    </source>
</reference>
<organism evidence="1 2">
    <name type="scientific">Eragrostis curvula</name>
    <name type="common">weeping love grass</name>
    <dbReference type="NCBI Taxonomy" id="38414"/>
    <lineage>
        <taxon>Eukaryota</taxon>
        <taxon>Viridiplantae</taxon>
        <taxon>Streptophyta</taxon>
        <taxon>Embryophyta</taxon>
        <taxon>Tracheophyta</taxon>
        <taxon>Spermatophyta</taxon>
        <taxon>Magnoliopsida</taxon>
        <taxon>Liliopsida</taxon>
        <taxon>Poales</taxon>
        <taxon>Poaceae</taxon>
        <taxon>PACMAD clade</taxon>
        <taxon>Chloridoideae</taxon>
        <taxon>Eragrostideae</taxon>
        <taxon>Eragrostidinae</taxon>
        <taxon>Eragrostis</taxon>
    </lineage>
</organism>
<name>A0A5J9W048_9POAL</name>